<dbReference type="OrthoDB" id="5872004at2759"/>
<dbReference type="AlphaFoldDB" id="A0A0M3JIX1"/>
<dbReference type="WBParaSite" id="ASIM_0000758701-mRNA-1">
    <property type="protein sequence ID" value="ASIM_0000758701-mRNA-1"/>
    <property type="gene ID" value="ASIM_0000758701"/>
</dbReference>
<dbReference type="InterPro" id="IPR042089">
    <property type="entry name" value="Peptidase_M13_dom_2"/>
</dbReference>
<dbReference type="Proteomes" id="UP000267096">
    <property type="component" value="Unassembled WGS sequence"/>
</dbReference>
<reference evidence="3" key="1">
    <citation type="submission" date="2017-02" db="UniProtKB">
        <authorList>
            <consortium name="WormBaseParasite"/>
        </authorList>
    </citation>
    <scope>IDENTIFICATION</scope>
</reference>
<proteinExistence type="predicted"/>
<name>A0A0M3JIX1_ANISI</name>
<accession>A0A0M3JIX1</accession>
<reference evidence="1 2" key="2">
    <citation type="submission" date="2018-11" db="EMBL/GenBank/DDBJ databases">
        <authorList>
            <consortium name="Pathogen Informatics"/>
        </authorList>
    </citation>
    <scope>NUCLEOTIDE SEQUENCE [LARGE SCALE GENOMIC DNA]</scope>
</reference>
<keyword evidence="2" id="KW-1185">Reference proteome</keyword>
<dbReference type="Gene3D" id="1.10.1380.10">
    <property type="entry name" value="Neutral endopeptidase , domain2"/>
    <property type="match status" value="1"/>
</dbReference>
<evidence type="ECO:0000313" key="1">
    <source>
        <dbReference type="EMBL" id="VDK29020.1"/>
    </source>
</evidence>
<gene>
    <name evidence="1" type="ORF">ASIM_LOCUS7360</name>
</gene>
<dbReference type="EMBL" id="UYRR01017649">
    <property type="protein sequence ID" value="VDK29020.1"/>
    <property type="molecule type" value="Genomic_DNA"/>
</dbReference>
<sequence length="71" mass="8051">MLESNWNETTVSDADFWSAVGTLELRYAVPSLLQSYVTIDTKNVSRNALYIDQVSQVSHKFISDFCCNSLK</sequence>
<evidence type="ECO:0000313" key="2">
    <source>
        <dbReference type="Proteomes" id="UP000267096"/>
    </source>
</evidence>
<dbReference type="SUPFAM" id="SSF55486">
    <property type="entry name" value="Metalloproteases ('zincins'), catalytic domain"/>
    <property type="match status" value="1"/>
</dbReference>
<evidence type="ECO:0000313" key="3">
    <source>
        <dbReference type="WBParaSite" id="ASIM_0000758701-mRNA-1"/>
    </source>
</evidence>
<organism evidence="3">
    <name type="scientific">Anisakis simplex</name>
    <name type="common">Herring worm</name>
    <dbReference type="NCBI Taxonomy" id="6269"/>
    <lineage>
        <taxon>Eukaryota</taxon>
        <taxon>Metazoa</taxon>
        <taxon>Ecdysozoa</taxon>
        <taxon>Nematoda</taxon>
        <taxon>Chromadorea</taxon>
        <taxon>Rhabditida</taxon>
        <taxon>Spirurina</taxon>
        <taxon>Ascaridomorpha</taxon>
        <taxon>Ascaridoidea</taxon>
        <taxon>Anisakidae</taxon>
        <taxon>Anisakis</taxon>
        <taxon>Anisakis simplex complex</taxon>
    </lineage>
</organism>
<protein>
    <submittedName>
        <fullName evidence="1 3">Uncharacterized protein</fullName>
    </submittedName>
</protein>